<dbReference type="AlphaFoldDB" id="A0A645A4K8"/>
<keyword evidence="1" id="KW-0812">Transmembrane</keyword>
<name>A0A645A4K8_9ZZZZ</name>
<accession>A0A645A4K8</accession>
<protein>
    <recommendedName>
        <fullName evidence="3">DUF1648 domain-containing protein</fullName>
    </recommendedName>
</protein>
<sequence length="110" mass="11947">MRKVFALLLIICILLPLPLLADPLPAYVPYEQDEFPLWSYKLRRAETLFFGSLVVTLPVSALLYRLAISSNLLPSQSDPLADLLVQASMAATLSLGISLADFIIGEVGGS</sequence>
<gene>
    <name evidence="2" type="ORF">SDC9_94733</name>
</gene>
<organism evidence="2">
    <name type="scientific">bioreactor metagenome</name>
    <dbReference type="NCBI Taxonomy" id="1076179"/>
    <lineage>
        <taxon>unclassified sequences</taxon>
        <taxon>metagenomes</taxon>
        <taxon>ecological metagenomes</taxon>
    </lineage>
</organism>
<feature type="transmembrane region" description="Helical" evidence="1">
    <location>
        <begin position="45"/>
        <end position="68"/>
    </location>
</feature>
<evidence type="ECO:0000313" key="2">
    <source>
        <dbReference type="EMBL" id="MPM48012.1"/>
    </source>
</evidence>
<reference evidence="2" key="1">
    <citation type="submission" date="2019-08" db="EMBL/GenBank/DDBJ databases">
        <authorList>
            <person name="Kucharzyk K."/>
            <person name="Murdoch R.W."/>
            <person name="Higgins S."/>
            <person name="Loffler F."/>
        </authorList>
    </citation>
    <scope>NUCLEOTIDE SEQUENCE</scope>
</reference>
<dbReference type="EMBL" id="VSSQ01011915">
    <property type="protein sequence ID" value="MPM48012.1"/>
    <property type="molecule type" value="Genomic_DNA"/>
</dbReference>
<evidence type="ECO:0000256" key="1">
    <source>
        <dbReference type="SAM" id="Phobius"/>
    </source>
</evidence>
<evidence type="ECO:0008006" key="3">
    <source>
        <dbReference type="Google" id="ProtNLM"/>
    </source>
</evidence>
<proteinExistence type="predicted"/>
<comment type="caution">
    <text evidence="2">The sequence shown here is derived from an EMBL/GenBank/DDBJ whole genome shotgun (WGS) entry which is preliminary data.</text>
</comment>
<keyword evidence="1" id="KW-1133">Transmembrane helix</keyword>
<keyword evidence="1" id="KW-0472">Membrane</keyword>